<dbReference type="EMBL" id="AZDJ01000033">
    <property type="protein sequence ID" value="KRK70187.1"/>
    <property type="molecule type" value="Genomic_DNA"/>
</dbReference>
<dbReference type="STRING" id="1291734.FD02_GL000643"/>
<dbReference type="RefSeq" id="WP_056952254.1">
    <property type="nucleotide sequence ID" value="NZ_AZDJ01000033.1"/>
</dbReference>
<gene>
    <name evidence="1" type="ORF">FD02_GL000643</name>
</gene>
<dbReference type="Proteomes" id="UP000051804">
    <property type="component" value="Unassembled WGS sequence"/>
</dbReference>
<proteinExistence type="predicted"/>
<dbReference type="PATRIC" id="fig|1291734.4.peg.661"/>
<reference evidence="1 2" key="1">
    <citation type="journal article" date="2015" name="Genome Announc.">
        <title>Expanding the biotechnology potential of lactobacilli through comparative genomics of 213 strains and associated genera.</title>
        <authorList>
            <person name="Sun Z."/>
            <person name="Harris H.M."/>
            <person name="McCann A."/>
            <person name="Guo C."/>
            <person name="Argimon S."/>
            <person name="Zhang W."/>
            <person name="Yang X."/>
            <person name="Jeffery I.B."/>
            <person name="Cooney J.C."/>
            <person name="Kagawa T.F."/>
            <person name="Liu W."/>
            <person name="Song Y."/>
            <person name="Salvetti E."/>
            <person name="Wrobel A."/>
            <person name="Rasinkangas P."/>
            <person name="Parkhill J."/>
            <person name="Rea M.C."/>
            <person name="O'Sullivan O."/>
            <person name="Ritari J."/>
            <person name="Douillard F.P."/>
            <person name="Paul Ross R."/>
            <person name="Yang R."/>
            <person name="Briner A.E."/>
            <person name="Felis G.E."/>
            <person name="de Vos W.M."/>
            <person name="Barrangou R."/>
            <person name="Klaenhammer T.R."/>
            <person name="Caufield P.W."/>
            <person name="Cui Y."/>
            <person name="Zhang H."/>
            <person name="O'Toole P.W."/>
        </authorList>
    </citation>
    <scope>NUCLEOTIDE SEQUENCE [LARGE SCALE GENOMIC DNA]</scope>
    <source>
        <strain evidence="1 2">JCM 17158</strain>
    </source>
</reference>
<evidence type="ECO:0000313" key="2">
    <source>
        <dbReference type="Proteomes" id="UP000051804"/>
    </source>
</evidence>
<accession>A0A0R1JGV1</accession>
<sequence length="108" mass="12001">MAADAATLEKADEALNTTGFITEKEIPELADRDFSRELSNALTKAREKKGEEGYIYTEPFDFSGGKITNIIWDMDKIGTREAAKETLAEDMDLAMPTETLSAVDQKTY</sequence>
<dbReference type="AlphaFoldDB" id="A0A0R1JGV1"/>
<protein>
    <submittedName>
        <fullName evidence="1">Uncharacterized protein</fullName>
    </submittedName>
</protein>
<keyword evidence="2" id="KW-1185">Reference proteome</keyword>
<organism evidence="1 2">
    <name type="scientific">Lacticaseibacillus nasuensis JCM 17158</name>
    <dbReference type="NCBI Taxonomy" id="1291734"/>
    <lineage>
        <taxon>Bacteria</taxon>
        <taxon>Bacillati</taxon>
        <taxon>Bacillota</taxon>
        <taxon>Bacilli</taxon>
        <taxon>Lactobacillales</taxon>
        <taxon>Lactobacillaceae</taxon>
        <taxon>Lacticaseibacillus</taxon>
    </lineage>
</organism>
<dbReference type="OrthoDB" id="2292110at2"/>
<name>A0A0R1JGV1_9LACO</name>
<evidence type="ECO:0000313" key="1">
    <source>
        <dbReference type="EMBL" id="KRK70187.1"/>
    </source>
</evidence>
<comment type="caution">
    <text evidence="1">The sequence shown here is derived from an EMBL/GenBank/DDBJ whole genome shotgun (WGS) entry which is preliminary data.</text>
</comment>